<feature type="domain" description="F-box" evidence="1">
    <location>
        <begin position="1"/>
        <end position="48"/>
    </location>
</feature>
<dbReference type="AlphaFoldDB" id="A0ABD0ZI09"/>
<evidence type="ECO:0000313" key="2">
    <source>
        <dbReference type="EMBL" id="KAL1194277.1"/>
    </source>
</evidence>
<dbReference type="Pfam" id="PF00646">
    <property type="entry name" value="F-box"/>
    <property type="match status" value="1"/>
</dbReference>
<dbReference type="Proteomes" id="UP001558713">
    <property type="component" value="Unassembled WGS sequence"/>
</dbReference>
<evidence type="ECO:0000259" key="1">
    <source>
        <dbReference type="PROSITE" id="PS50181"/>
    </source>
</evidence>
<dbReference type="InterPro" id="IPR050796">
    <property type="entry name" value="SCF_F-box_component"/>
</dbReference>
<accession>A0ABD0ZI09</accession>
<protein>
    <submittedName>
        <fullName evidence="2">F-box protein</fullName>
    </submittedName>
</protein>
<dbReference type="EMBL" id="JBANAX010000757">
    <property type="protein sequence ID" value="KAL1194277.1"/>
    <property type="molecule type" value="Genomic_DNA"/>
</dbReference>
<dbReference type="PROSITE" id="PS50181">
    <property type="entry name" value="FBOX"/>
    <property type="match status" value="1"/>
</dbReference>
<comment type="caution">
    <text evidence="2">The sequence shown here is derived from an EMBL/GenBank/DDBJ whole genome shotgun (WGS) entry which is preliminary data.</text>
</comment>
<reference evidence="2 3" key="1">
    <citation type="submission" date="2024-04" db="EMBL/GenBank/DDBJ databases">
        <title>Genome assembly C_amara_ONT_v2.</title>
        <authorList>
            <person name="Yant L."/>
            <person name="Moore C."/>
            <person name="Slenker M."/>
        </authorList>
    </citation>
    <scope>NUCLEOTIDE SEQUENCE [LARGE SCALE GENOMIC DNA]</scope>
    <source>
        <tissue evidence="2">Leaf</tissue>
    </source>
</reference>
<dbReference type="InterPro" id="IPR001810">
    <property type="entry name" value="F-box_dom"/>
</dbReference>
<dbReference type="SMART" id="SM00256">
    <property type="entry name" value="FBOX"/>
    <property type="match status" value="1"/>
</dbReference>
<dbReference type="Gene3D" id="1.20.1280.50">
    <property type="match status" value="1"/>
</dbReference>
<dbReference type="SUPFAM" id="SSF81383">
    <property type="entry name" value="F-box domain"/>
    <property type="match status" value="1"/>
</dbReference>
<dbReference type="PANTHER" id="PTHR31672">
    <property type="entry name" value="BNACNNG10540D PROTEIN"/>
    <property type="match status" value="1"/>
</dbReference>
<organism evidence="2 3">
    <name type="scientific">Cardamine amara subsp. amara</name>
    <dbReference type="NCBI Taxonomy" id="228776"/>
    <lineage>
        <taxon>Eukaryota</taxon>
        <taxon>Viridiplantae</taxon>
        <taxon>Streptophyta</taxon>
        <taxon>Embryophyta</taxon>
        <taxon>Tracheophyta</taxon>
        <taxon>Spermatophyta</taxon>
        <taxon>Magnoliopsida</taxon>
        <taxon>eudicotyledons</taxon>
        <taxon>Gunneridae</taxon>
        <taxon>Pentapetalae</taxon>
        <taxon>rosids</taxon>
        <taxon>malvids</taxon>
        <taxon>Brassicales</taxon>
        <taxon>Brassicaceae</taxon>
        <taxon>Cardamineae</taxon>
        <taxon>Cardamine</taxon>
    </lineage>
</organism>
<dbReference type="InterPro" id="IPR036047">
    <property type="entry name" value="F-box-like_dom_sf"/>
</dbReference>
<dbReference type="CDD" id="cd22157">
    <property type="entry name" value="F-box_AtFBW1-like"/>
    <property type="match status" value="1"/>
</dbReference>
<keyword evidence="3" id="KW-1185">Reference proteome</keyword>
<proteinExistence type="predicted"/>
<evidence type="ECO:0000313" key="3">
    <source>
        <dbReference type="Proteomes" id="UP001558713"/>
    </source>
</evidence>
<sequence length="82" mass="9783">MSELPEDLVDEILCRVPATSLKRLRYACKRWNCLFNDGKFTRNHFHKAPKESLILMFKNSQESPFRFYSMSINLDRSTRLQL</sequence>
<gene>
    <name evidence="2" type="ORF">V5N11_025998</name>
</gene>
<name>A0ABD0ZI09_CARAN</name>